<name>A0ACC3AL14_9EURO</name>
<organism evidence="1 2">
    <name type="scientific">Neophaeococcomyces mojaviensis</name>
    <dbReference type="NCBI Taxonomy" id="3383035"/>
    <lineage>
        <taxon>Eukaryota</taxon>
        <taxon>Fungi</taxon>
        <taxon>Dikarya</taxon>
        <taxon>Ascomycota</taxon>
        <taxon>Pezizomycotina</taxon>
        <taxon>Eurotiomycetes</taxon>
        <taxon>Chaetothyriomycetidae</taxon>
        <taxon>Chaetothyriales</taxon>
        <taxon>Chaetothyriales incertae sedis</taxon>
        <taxon>Neophaeococcomyces</taxon>
    </lineage>
</organism>
<evidence type="ECO:0000313" key="2">
    <source>
        <dbReference type="Proteomes" id="UP001172386"/>
    </source>
</evidence>
<proteinExistence type="predicted"/>
<evidence type="ECO:0000313" key="1">
    <source>
        <dbReference type="EMBL" id="KAJ9664319.1"/>
    </source>
</evidence>
<comment type="caution">
    <text evidence="1">The sequence shown here is derived from an EMBL/GenBank/DDBJ whole genome shotgun (WGS) entry which is preliminary data.</text>
</comment>
<sequence>MAKKPKKTATAASSTLNQHEATSTETLASRSTQSQRPTWSLIFDTSIRRALYLVLLAATYAPLSQLILSPVYGSIPSAVYHRYGILASAMLSFAIKGYVPAQIERFFAAFVFWIPVIHFILFRSSSFLGNPVGPLVTECLTTYPLITISMHLAASQFDELDLSFLSKGFAEAAPSMLNYFLFTIFERLMKGMLPTWMGMNILFTRVGLQMLLAATYTAILPQSLFWPSVPAIAFSTVGNVHAPLTRTTDVLQNTLALHNYSLIERRESLTGYLSVIEDNEKKFRVLRCDHSLLGGNWLLPPDPKGKRQVSEPVFAVFTMLEAVRLVDRGSKERGGQEKALNIGLGVGTAPSALITHGINTTIIELDPIVHLFAVKHFGLPQNHLAYLGDAVGIVETKKAEEAEQYDYIIHDVFTGGAEPVDLFTFEFLSCLNQMLKPNGVIAINYAGDLALPSTSLVYRTILEIFPSCRVFREDEQIADENEDSIEQAGEFTNMVFLCNKGGEPVKFRKAVEADFLGSASRKAYMVPKFEVPASKFVREGELLTRANTKVLEKLHVQSAIGHWKLMRKVVPDAVWENW</sequence>
<protein>
    <submittedName>
        <fullName evidence="1">Uncharacterized protein</fullName>
    </submittedName>
</protein>
<dbReference type="EMBL" id="JAPDRQ010000003">
    <property type="protein sequence ID" value="KAJ9664319.1"/>
    <property type="molecule type" value="Genomic_DNA"/>
</dbReference>
<accession>A0ACC3AL14</accession>
<dbReference type="Proteomes" id="UP001172386">
    <property type="component" value="Unassembled WGS sequence"/>
</dbReference>
<gene>
    <name evidence="1" type="ORF">H2198_000248</name>
</gene>
<reference evidence="1" key="1">
    <citation type="submission" date="2022-10" db="EMBL/GenBank/DDBJ databases">
        <title>Culturing micro-colonial fungi from biological soil crusts in the Mojave desert and describing Neophaeococcomyces mojavensis, and introducing the new genera and species Taxawa tesnikishii.</title>
        <authorList>
            <person name="Kurbessoian T."/>
            <person name="Stajich J.E."/>
        </authorList>
    </citation>
    <scope>NUCLEOTIDE SEQUENCE</scope>
    <source>
        <strain evidence="1">JES_112</strain>
    </source>
</reference>
<keyword evidence="2" id="KW-1185">Reference proteome</keyword>